<protein>
    <recommendedName>
        <fullName evidence="4">Hedgehog/Intein (Hint) domain-containing protein</fullName>
    </recommendedName>
</protein>
<gene>
    <name evidence="5" type="ORF">NBRC116598_19350</name>
</gene>
<name>A0ABQ0AKV1_9RHOB</name>
<evidence type="ECO:0000313" key="6">
    <source>
        <dbReference type="Proteomes" id="UP001441944"/>
    </source>
</evidence>
<dbReference type="EMBL" id="BAABWU010000006">
    <property type="protein sequence ID" value="GAA6196491.1"/>
    <property type="molecule type" value="Genomic_DNA"/>
</dbReference>
<sequence length="963" mass="99047">MVIPNWVEELVAGNTSHKGNAGNNALDGSTGDDIMDAGAGADTVAGEEGNDIIDAGEGNDVIYGDIGDGFDQGLEATPLSLKLSNMQSVSHDGHLGSAGDFAVFKDVATLDDGRQIWGKLVLVEKTNPDMWVEFGYDEGAEVLLDGNAPGDQATFRLEFFDPATGDPVYLNSTATFNDIDDNSYTGDDEAVIVDGNSFTSFGVSSDSSLTTALDGNVVTASGNERNDYTDQDAWFSASFEDRSSIEFTLQTRVGFSGFTLSGNLIEDPVTTIIEEGADTIMAGAGDDIVHGQGGDDSLMGEDGNDMLDGGEGNDVMEGGVGADTLLGGAGGDTLSGGDGDDYIDGGVGDDSLSAGIGNDTVLGGEGNDTIHNSAGDDSLVGGVGNDSIVATDGNDTLEGGDGNDTLYGGNDNDLLVGGGDADLMYGELGDDSLDGGTGDDIMDGGAGNDTLIGGDGGDTISGGDGDDYIEGGLGNDSLSTGLGNDTLVGGEGDDTLHNSAGDDSLDGGVGNDSIVATDGNDTLDGGDGDDTMYGGNDNDLLIGGGGADLMHGEADADTFQMSDGFGNDTLTGGEAGNDYDTVDMSGVTASGVSVTYTGDEAGTISDGADTITFSEIEALTLTDQADVVDASSDTAGVVIDAGAGDDTITFGAGDDSISGGTGYDQFVLTATGGIDTVSDFSISDDDDDGFFNDQLDVSDLTGGTGFGGSIRTQDVTVTDDGFGNALLSFPGGESLVLEGVAPAQITTASQLHSAGIPCFTPEVQLATKRGAVPAGEIQVGDLLQTADNGYQPVLWVGKRRLNRAELAKRPHLRPYCIRPDGVLSPDRPMLLSPQHRLLVNKKTFEYNTPVSESFLSAKLLAEIDETCQPQTDTPDGVTYVHLMTEHHEVVFAEGIATETFWPGPEAVRGLSAKDLHELFELFPELIPVYGLVGSYGRRHTRQAYGDLARRSLKRRDISHLTTA</sequence>
<feature type="domain" description="Hedgehog/Intein (Hint)" evidence="4">
    <location>
        <begin position="757"/>
        <end position="903"/>
    </location>
</feature>
<evidence type="ECO:0000256" key="1">
    <source>
        <dbReference type="ARBA" id="ARBA00004613"/>
    </source>
</evidence>
<feature type="region of interest" description="Disordered" evidence="3">
    <location>
        <begin position="482"/>
        <end position="508"/>
    </location>
</feature>
<dbReference type="InterPro" id="IPR018511">
    <property type="entry name" value="Hemolysin-typ_Ca-bd_CS"/>
</dbReference>
<dbReference type="PANTHER" id="PTHR38340:SF1">
    <property type="entry name" value="S-LAYER PROTEIN"/>
    <property type="match status" value="1"/>
</dbReference>
<dbReference type="PRINTS" id="PR00313">
    <property type="entry name" value="CABNDNGRPT"/>
</dbReference>
<evidence type="ECO:0000256" key="2">
    <source>
        <dbReference type="ARBA" id="ARBA00022525"/>
    </source>
</evidence>
<accession>A0ABQ0AKV1</accession>
<dbReference type="Pfam" id="PF13403">
    <property type="entry name" value="Hint_2"/>
    <property type="match status" value="1"/>
</dbReference>
<dbReference type="SUPFAM" id="SSF51294">
    <property type="entry name" value="Hedgehog/intein (Hint) domain"/>
    <property type="match status" value="1"/>
</dbReference>
<dbReference type="RefSeq" id="WP_353399364.1">
    <property type="nucleotide sequence ID" value="NZ_BAABWU010000006.1"/>
</dbReference>
<proteinExistence type="predicted"/>
<evidence type="ECO:0000256" key="3">
    <source>
        <dbReference type="SAM" id="MobiDB-lite"/>
    </source>
</evidence>
<keyword evidence="6" id="KW-1185">Reference proteome</keyword>
<comment type="caution">
    <text evidence="5">The sequence shown here is derived from an EMBL/GenBank/DDBJ whole genome shotgun (WGS) entry which is preliminary data.</text>
</comment>
<reference evidence="5 6" key="1">
    <citation type="submission" date="2024-04" db="EMBL/GenBank/DDBJ databases">
        <title>Draft genome sequence of Pseudophaeobacter arcticus NBRC 116598.</title>
        <authorList>
            <person name="Miyakawa T."/>
            <person name="Kusuya Y."/>
            <person name="Miura T."/>
        </authorList>
    </citation>
    <scope>NUCLEOTIDE SEQUENCE [LARGE SCALE GENOMIC DNA]</scope>
    <source>
        <strain evidence="5 6">SU-CL00105</strain>
    </source>
</reference>
<dbReference type="InterPro" id="IPR001343">
    <property type="entry name" value="Hemolysn_Ca-bd"/>
</dbReference>
<dbReference type="InterPro" id="IPR011049">
    <property type="entry name" value="Serralysin-like_metalloprot_C"/>
</dbReference>
<dbReference type="PROSITE" id="PS00330">
    <property type="entry name" value="HEMOLYSIN_CALCIUM"/>
    <property type="match status" value="4"/>
</dbReference>
<comment type="subcellular location">
    <subcellularLocation>
        <location evidence="1">Secreted</location>
    </subcellularLocation>
</comment>
<dbReference type="InterPro" id="IPR036844">
    <property type="entry name" value="Hint_dom_sf"/>
</dbReference>
<dbReference type="SUPFAM" id="SSF51120">
    <property type="entry name" value="beta-Roll"/>
    <property type="match status" value="5"/>
</dbReference>
<evidence type="ECO:0000259" key="4">
    <source>
        <dbReference type="Pfam" id="PF13403"/>
    </source>
</evidence>
<dbReference type="InterPro" id="IPR028992">
    <property type="entry name" value="Hedgehog/Intein_dom"/>
</dbReference>
<dbReference type="Gene3D" id="2.150.10.10">
    <property type="entry name" value="Serralysin-like metalloprotease, C-terminal"/>
    <property type="match status" value="7"/>
</dbReference>
<evidence type="ECO:0000313" key="5">
    <source>
        <dbReference type="EMBL" id="GAA6196491.1"/>
    </source>
</evidence>
<keyword evidence="2" id="KW-0964">Secreted</keyword>
<organism evidence="5 6">
    <name type="scientific">Pseudophaeobacter arcticus</name>
    <dbReference type="NCBI Taxonomy" id="385492"/>
    <lineage>
        <taxon>Bacteria</taxon>
        <taxon>Pseudomonadati</taxon>
        <taxon>Pseudomonadota</taxon>
        <taxon>Alphaproteobacteria</taxon>
        <taxon>Rhodobacterales</taxon>
        <taxon>Paracoccaceae</taxon>
        <taxon>Pseudophaeobacter</taxon>
    </lineage>
</organism>
<dbReference type="PANTHER" id="PTHR38340">
    <property type="entry name" value="S-LAYER PROTEIN"/>
    <property type="match status" value="1"/>
</dbReference>
<dbReference type="Pfam" id="PF00353">
    <property type="entry name" value="HemolysinCabind"/>
    <property type="match status" value="7"/>
</dbReference>
<dbReference type="Proteomes" id="UP001441944">
    <property type="component" value="Unassembled WGS sequence"/>
</dbReference>
<dbReference type="InterPro" id="IPR050557">
    <property type="entry name" value="RTX_toxin/Mannuronan_C5-epim"/>
</dbReference>